<evidence type="ECO:0000259" key="2">
    <source>
        <dbReference type="Pfam" id="PF07727"/>
    </source>
</evidence>
<feature type="domain" description="Reverse transcriptase Ty1/copia-type" evidence="2">
    <location>
        <begin position="205"/>
        <end position="260"/>
    </location>
</feature>
<keyword evidence="4" id="KW-1185">Reference proteome</keyword>
<organism evidence="3 4">
    <name type="scientific">Austropuccinia psidii MF-1</name>
    <dbReference type="NCBI Taxonomy" id="1389203"/>
    <lineage>
        <taxon>Eukaryota</taxon>
        <taxon>Fungi</taxon>
        <taxon>Dikarya</taxon>
        <taxon>Basidiomycota</taxon>
        <taxon>Pucciniomycotina</taxon>
        <taxon>Pucciniomycetes</taxon>
        <taxon>Pucciniales</taxon>
        <taxon>Sphaerophragmiaceae</taxon>
        <taxon>Austropuccinia</taxon>
    </lineage>
</organism>
<protein>
    <recommendedName>
        <fullName evidence="2">Reverse transcriptase Ty1/copia-type domain-containing protein</fullName>
    </recommendedName>
</protein>
<comment type="caution">
    <text evidence="3">The sequence shown here is derived from an EMBL/GenBank/DDBJ whole genome shotgun (WGS) entry which is preliminary data.</text>
</comment>
<dbReference type="Pfam" id="PF07727">
    <property type="entry name" value="RVT_2"/>
    <property type="match status" value="1"/>
</dbReference>
<reference evidence="3" key="1">
    <citation type="submission" date="2021-03" db="EMBL/GenBank/DDBJ databases">
        <title>Draft genome sequence of rust myrtle Austropuccinia psidii MF-1, a brazilian biotype.</title>
        <authorList>
            <person name="Quecine M.C."/>
            <person name="Pachon D.M.R."/>
            <person name="Bonatelli M.L."/>
            <person name="Correr F.H."/>
            <person name="Franceschini L.M."/>
            <person name="Leite T.F."/>
            <person name="Margarido G.R.A."/>
            <person name="Almeida C.A."/>
            <person name="Ferrarezi J.A."/>
            <person name="Labate C.A."/>
        </authorList>
    </citation>
    <scope>NUCLEOTIDE SEQUENCE</scope>
    <source>
        <strain evidence="3">MF-1</strain>
    </source>
</reference>
<dbReference type="Proteomes" id="UP000765509">
    <property type="component" value="Unassembled WGS sequence"/>
</dbReference>
<feature type="region of interest" description="Disordered" evidence="1">
    <location>
        <begin position="1"/>
        <end position="62"/>
    </location>
</feature>
<evidence type="ECO:0000313" key="3">
    <source>
        <dbReference type="EMBL" id="MBW0473322.1"/>
    </source>
</evidence>
<sequence>MQPVKTPPQTTSLPVLKDSLPQSSSPMTGHHEAVSQIPIENQSSSHEPTPQTVSTQNKKPPRYTYVPYYETTPSYVSSQVRTQNIIEGTKCQRRPLDQLMLADVVTYKQALSDPLEEEAWKSAMKQEYDSLMNHSTGELVPYPSDGTKLIGGMWWLTQKRDKFGKVYRHKACWVVLGNHQEHLIYHFDTWAFVGQNETFKIMLILGVRGFELPGKEGWVWRLNKSLYGTKKAPRMWQDKLVEVLDSLGMRPTRADDLLYSNKN</sequence>
<dbReference type="InterPro" id="IPR013103">
    <property type="entry name" value="RVT_2"/>
</dbReference>
<dbReference type="EMBL" id="AVOT02003376">
    <property type="protein sequence ID" value="MBW0473322.1"/>
    <property type="molecule type" value="Genomic_DNA"/>
</dbReference>
<gene>
    <name evidence="3" type="ORF">O181_013037</name>
</gene>
<proteinExistence type="predicted"/>
<evidence type="ECO:0000256" key="1">
    <source>
        <dbReference type="SAM" id="MobiDB-lite"/>
    </source>
</evidence>
<dbReference type="AlphaFoldDB" id="A0A9Q3GNK0"/>
<accession>A0A9Q3GNK0</accession>
<name>A0A9Q3GNK0_9BASI</name>
<evidence type="ECO:0000313" key="4">
    <source>
        <dbReference type="Proteomes" id="UP000765509"/>
    </source>
</evidence>
<feature type="compositionally biased region" description="Polar residues" evidence="1">
    <location>
        <begin position="38"/>
        <end position="58"/>
    </location>
</feature>